<keyword evidence="2" id="KW-1185">Reference proteome</keyword>
<protein>
    <recommendedName>
        <fullName evidence="3">DUF1203 domain-containing protein</fullName>
    </recommendedName>
</protein>
<dbReference type="PIRSF" id="PIRSF034110">
    <property type="entry name" value="DUF1203"/>
    <property type="match status" value="1"/>
</dbReference>
<dbReference type="STRING" id="1114924.SAMN05216258_107138"/>
<name>A0A1I3IN28_9RHOB</name>
<dbReference type="InterPro" id="IPR009593">
    <property type="entry name" value="DUF1203"/>
</dbReference>
<proteinExistence type="predicted"/>
<dbReference type="OrthoDB" id="118609at2"/>
<evidence type="ECO:0000313" key="1">
    <source>
        <dbReference type="EMBL" id="SFI49173.1"/>
    </source>
</evidence>
<sequence length="164" mass="17804">MTTQTLSRPATLAYVSLTAAQARAIRAGAPDAYGRPAERLAADGGPAPCRCCLRDIPQGREMLVLAWRPFPALDPYAETGPIFLCADDCAPHDPQVPATGICRVNKMLVKGYLSNDRIHYGTGRIVHPDDLPGTAAELLSDPRTAYLHVRSATNNSYQFRIDRA</sequence>
<organism evidence="1 2">
    <name type="scientific">Albimonas pacifica</name>
    <dbReference type="NCBI Taxonomy" id="1114924"/>
    <lineage>
        <taxon>Bacteria</taxon>
        <taxon>Pseudomonadati</taxon>
        <taxon>Pseudomonadota</taxon>
        <taxon>Alphaproteobacteria</taxon>
        <taxon>Rhodobacterales</taxon>
        <taxon>Paracoccaceae</taxon>
        <taxon>Albimonas</taxon>
    </lineage>
</organism>
<dbReference type="AlphaFoldDB" id="A0A1I3IN28"/>
<accession>A0A1I3IN28</accession>
<dbReference type="EMBL" id="FOQH01000007">
    <property type="protein sequence ID" value="SFI49173.1"/>
    <property type="molecule type" value="Genomic_DNA"/>
</dbReference>
<dbReference type="RefSeq" id="WP_092861119.1">
    <property type="nucleotide sequence ID" value="NZ_FOQH01000007.1"/>
</dbReference>
<dbReference type="Pfam" id="PF06718">
    <property type="entry name" value="DUF1203"/>
    <property type="match status" value="1"/>
</dbReference>
<evidence type="ECO:0000313" key="2">
    <source>
        <dbReference type="Proteomes" id="UP000199377"/>
    </source>
</evidence>
<evidence type="ECO:0008006" key="3">
    <source>
        <dbReference type="Google" id="ProtNLM"/>
    </source>
</evidence>
<reference evidence="1 2" key="1">
    <citation type="submission" date="2016-10" db="EMBL/GenBank/DDBJ databases">
        <authorList>
            <person name="de Groot N.N."/>
        </authorList>
    </citation>
    <scope>NUCLEOTIDE SEQUENCE [LARGE SCALE GENOMIC DNA]</scope>
    <source>
        <strain evidence="1 2">CGMCC 1.11030</strain>
    </source>
</reference>
<dbReference type="Proteomes" id="UP000199377">
    <property type="component" value="Unassembled WGS sequence"/>
</dbReference>
<gene>
    <name evidence="1" type="ORF">SAMN05216258_107138</name>
</gene>